<comment type="caution">
    <text evidence="3">The sequence shown here is derived from an EMBL/GenBank/DDBJ whole genome shotgun (WGS) entry which is preliminary data.</text>
</comment>
<evidence type="ECO:0000313" key="3">
    <source>
        <dbReference type="EMBL" id="MBD2184103.1"/>
    </source>
</evidence>
<name>A0A926ZI66_9CYAN</name>
<dbReference type="EMBL" id="JACJPW010000073">
    <property type="protein sequence ID" value="MBD2184103.1"/>
    <property type="molecule type" value="Genomic_DNA"/>
</dbReference>
<evidence type="ECO:0000256" key="1">
    <source>
        <dbReference type="SAM" id="Phobius"/>
    </source>
</evidence>
<dbReference type="InterPro" id="IPR002810">
    <property type="entry name" value="NfeD-like_C"/>
</dbReference>
<dbReference type="Gene3D" id="2.40.50.140">
    <property type="entry name" value="Nucleic acid-binding proteins"/>
    <property type="match status" value="1"/>
</dbReference>
<dbReference type="AlphaFoldDB" id="A0A926ZI66"/>
<protein>
    <submittedName>
        <fullName evidence="3">NfeD family protein</fullName>
    </submittedName>
</protein>
<accession>A0A926ZI66</accession>
<keyword evidence="4" id="KW-1185">Reference proteome</keyword>
<proteinExistence type="predicted"/>
<feature type="transmembrane region" description="Helical" evidence="1">
    <location>
        <begin position="24"/>
        <end position="41"/>
    </location>
</feature>
<dbReference type="RefSeq" id="WP_190469832.1">
    <property type="nucleotide sequence ID" value="NZ_JACJPW010000073.1"/>
</dbReference>
<dbReference type="Pfam" id="PF01957">
    <property type="entry name" value="NfeD"/>
    <property type="match status" value="1"/>
</dbReference>
<feature type="domain" description="NfeD-like C-terminal" evidence="2">
    <location>
        <begin position="123"/>
        <end position="173"/>
    </location>
</feature>
<keyword evidence="1" id="KW-0472">Membrane</keyword>
<organism evidence="3 4">
    <name type="scientific">Aerosakkonema funiforme FACHB-1375</name>
    <dbReference type="NCBI Taxonomy" id="2949571"/>
    <lineage>
        <taxon>Bacteria</taxon>
        <taxon>Bacillati</taxon>
        <taxon>Cyanobacteriota</taxon>
        <taxon>Cyanophyceae</taxon>
        <taxon>Oscillatoriophycideae</taxon>
        <taxon>Aerosakkonematales</taxon>
        <taxon>Aerosakkonemataceae</taxon>
        <taxon>Aerosakkonema</taxon>
    </lineage>
</organism>
<dbReference type="Proteomes" id="UP000641646">
    <property type="component" value="Unassembled WGS sequence"/>
</dbReference>
<dbReference type="InterPro" id="IPR012340">
    <property type="entry name" value="NA-bd_OB-fold"/>
</dbReference>
<reference evidence="3" key="1">
    <citation type="journal article" date="2015" name="ISME J.">
        <title>Draft Genome Sequence of Streptomyces incarnatus NRRL8089, which Produces the Nucleoside Antibiotic Sinefungin.</title>
        <authorList>
            <person name="Oshima K."/>
            <person name="Hattori M."/>
            <person name="Shimizu H."/>
            <person name="Fukuda K."/>
            <person name="Nemoto M."/>
            <person name="Inagaki K."/>
            <person name="Tamura T."/>
        </authorList>
    </citation>
    <scope>NUCLEOTIDE SEQUENCE</scope>
    <source>
        <strain evidence="3">FACHB-1375</strain>
    </source>
</reference>
<feature type="transmembrane region" description="Helical" evidence="1">
    <location>
        <begin position="89"/>
        <end position="107"/>
    </location>
</feature>
<reference evidence="3" key="2">
    <citation type="submission" date="2020-08" db="EMBL/GenBank/DDBJ databases">
        <authorList>
            <person name="Chen M."/>
            <person name="Teng W."/>
            <person name="Zhao L."/>
            <person name="Hu C."/>
            <person name="Zhou Y."/>
            <person name="Han B."/>
            <person name="Song L."/>
            <person name="Shu W."/>
        </authorList>
    </citation>
    <scope>NUCLEOTIDE SEQUENCE</scope>
    <source>
        <strain evidence="3">FACHB-1375</strain>
    </source>
</reference>
<gene>
    <name evidence="3" type="ORF">H6G03_24040</name>
</gene>
<keyword evidence="1" id="KW-1133">Transmembrane helix</keyword>
<feature type="transmembrane region" description="Helical" evidence="1">
    <location>
        <begin position="48"/>
        <end position="69"/>
    </location>
</feature>
<evidence type="ECO:0000313" key="4">
    <source>
        <dbReference type="Proteomes" id="UP000641646"/>
    </source>
</evidence>
<sequence>MDFYPIWLLAQITSDRNFIITPPWFWLIAGVILTTSEFLLAKKLPSQYKFIALSMAASAFITSIVVWQMTVRLGIDWNIIMYEDFGIQILYWMGVCFACIIWVRPTLIKRKKFVIPDATEAKTVTDILPGENGQVLYEGCFWQARCADKTGAIASNQKVYVLHREGNTLIVAPETMFNS</sequence>
<keyword evidence="1" id="KW-0812">Transmembrane</keyword>
<evidence type="ECO:0000259" key="2">
    <source>
        <dbReference type="Pfam" id="PF01957"/>
    </source>
</evidence>